<evidence type="ECO:0000313" key="7">
    <source>
        <dbReference type="EMBL" id="KAK0509971.1"/>
    </source>
</evidence>
<dbReference type="GO" id="GO:0005634">
    <property type="term" value="C:nucleus"/>
    <property type="evidence" value="ECO:0007669"/>
    <property type="project" value="TreeGrafter"/>
</dbReference>
<keyword evidence="8" id="KW-1185">Reference proteome</keyword>
<dbReference type="PANTHER" id="PTHR47424:SF9">
    <property type="entry name" value="TAH-2"/>
    <property type="match status" value="1"/>
</dbReference>
<evidence type="ECO:0000256" key="4">
    <source>
        <dbReference type="ARBA" id="ARBA00023242"/>
    </source>
</evidence>
<dbReference type="InterPro" id="IPR036864">
    <property type="entry name" value="Zn2-C6_fun-type_DNA-bd_sf"/>
</dbReference>
<dbReference type="Proteomes" id="UP001166286">
    <property type="component" value="Unassembled WGS sequence"/>
</dbReference>
<dbReference type="Pfam" id="PF04082">
    <property type="entry name" value="Fungal_trans"/>
    <property type="match status" value="1"/>
</dbReference>
<dbReference type="GO" id="GO:0008270">
    <property type="term" value="F:zinc ion binding"/>
    <property type="evidence" value="ECO:0007669"/>
    <property type="project" value="InterPro"/>
</dbReference>
<dbReference type="InterPro" id="IPR001138">
    <property type="entry name" value="Zn2Cys6_DnaBD"/>
</dbReference>
<comment type="caution">
    <text evidence="7">The sequence shown here is derived from an EMBL/GenBank/DDBJ whole genome shotgun (WGS) entry which is preliminary data.</text>
</comment>
<dbReference type="GO" id="GO:0000435">
    <property type="term" value="P:positive regulation of transcription from RNA polymerase II promoter by galactose"/>
    <property type="evidence" value="ECO:0007669"/>
    <property type="project" value="TreeGrafter"/>
</dbReference>
<dbReference type="CDD" id="cd12148">
    <property type="entry name" value="fungal_TF_MHR"/>
    <property type="match status" value="1"/>
</dbReference>
<dbReference type="Pfam" id="PF00172">
    <property type="entry name" value="Zn_clus"/>
    <property type="match status" value="1"/>
</dbReference>
<dbReference type="InterPro" id="IPR007219">
    <property type="entry name" value="XnlR_reg_dom"/>
</dbReference>
<protein>
    <recommendedName>
        <fullName evidence="6">Zn(2)-C6 fungal-type domain-containing protein</fullName>
    </recommendedName>
</protein>
<dbReference type="InterPro" id="IPR051127">
    <property type="entry name" value="Fungal_SecMet_Regulators"/>
</dbReference>
<organism evidence="7 8">
    <name type="scientific">Cladonia borealis</name>
    <dbReference type="NCBI Taxonomy" id="184061"/>
    <lineage>
        <taxon>Eukaryota</taxon>
        <taxon>Fungi</taxon>
        <taxon>Dikarya</taxon>
        <taxon>Ascomycota</taxon>
        <taxon>Pezizomycotina</taxon>
        <taxon>Lecanoromycetes</taxon>
        <taxon>OSLEUM clade</taxon>
        <taxon>Lecanoromycetidae</taxon>
        <taxon>Lecanorales</taxon>
        <taxon>Lecanorineae</taxon>
        <taxon>Cladoniaceae</taxon>
        <taxon>Cladonia</taxon>
    </lineage>
</organism>
<feature type="region of interest" description="Disordered" evidence="5">
    <location>
        <begin position="55"/>
        <end position="89"/>
    </location>
</feature>
<feature type="domain" description="Zn(2)-C6 fungal-type" evidence="6">
    <location>
        <begin position="17"/>
        <end position="46"/>
    </location>
</feature>
<feature type="region of interest" description="Disordered" evidence="5">
    <location>
        <begin position="112"/>
        <end position="141"/>
    </location>
</feature>
<evidence type="ECO:0000313" key="8">
    <source>
        <dbReference type="Proteomes" id="UP001166286"/>
    </source>
</evidence>
<keyword evidence="2" id="KW-0805">Transcription regulation</keyword>
<dbReference type="PROSITE" id="PS50048">
    <property type="entry name" value="ZN2_CY6_FUNGAL_2"/>
    <property type="match status" value="1"/>
</dbReference>
<dbReference type="PANTHER" id="PTHR47424">
    <property type="entry name" value="REGULATORY PROTEIN GAL4"/>
    <property type="match status" value="1"/>
</dbReference>
<name>A0AA39QX16_9LECA</name>
<dbReference type="GO" id="GO:0000981">
    <property type="term" value="F:DNA-binding transcription factor activity, RNA polymerase II-specific"/>
    <property type="evidence" value="ECO:0007669"/>
    <property type="project" value="InterPro"/>
</dbReference>
<dbReference type="EMBL" id="JAFEKC020000017">
    <property type="protein sequence ID" value="KAK0509971.1"/>
    <property type="molecule type" value="Genomic_DNA"/>
</dbReference>
<accession>A0AA39QX16</accession>
<evidence type="ECO:0000256" key="5">
    <source>
        <dbReference type="SAM" id="MobiDB-lite"/>
    </source>
</evidence>
<sequence length="793" mass="87749">MTRPRVDPEKRQRTANACDSCKRRKQKCNGSQPCNTCAKRNFECIYAIGEQNLEDSTSLQTSPKRLRRDTDPTGIAHEVGNAWTPKTGNYASDHSQAYEAYRTARDGLSLQGGAKGIGAVTPQGSPDQRNHEDGHGEAENHTMSRMVLDPTGRQIYVGDAATITFLQIIRQIVESTVGECPLTQDPKRNQLTEVHLKLPADIHLTHQLPQKQTALILVDAYFTHMHGIVEIFDEHEFINDLHKCYEDPLSPNEVYLCHLNLVFSIGLSFATPEAKSHEARVIEAVRSKYPDQAELFFLHAKIISDPFVGFEDGDLWTVQALLLMAIFMITKAKRNTAAAYIGMAVRTSYALGLHREDANSHLTGQEQLSRRRLWRSLFIMDRLLASALGRPVAIAEEECSGDILNPKAASFAHESHISTNMICASGLEAACRSCHVVGLVLRRVYLQRRVSTRVAQELADECKIWPANLPYFLHWKQASARNRRQAIAIMHVNTMYCHSIILLSRPFFLYVLSTTLQRQRTGGDQAPQPSGGRIAQFAHACLAASWHTIALIQNAYDGGYLSKVEPFVTYTHFAAALNIFANELTRERSTPLTSQSMANSITIMSYCGESDQQAKRAAEILINFRDVLNQKRSQSATPQQNPYQEHLTNTEPALEKPVTYGPVPNQGWLPVPPLPGATVAPTSDPNMISTVSSNPFHIPTPGLPYMQEEDAFSGLLDPTTTVLPSSTNAPSASPEEAIEFDSIWGLWPPGSATHIPAVVAAGQNGIGGMCPDGTNGPGMYHHRGYSRQTENHE</sequence>
<evidence type="ECO:0000259" key="6">
    <source>
        <dbReference type="PROSITE" id="PS50048"/>
    </source>
</evidence>
<keyword evidence="3" id="KW-0804">Transcription</keyword>
<dbReference type="GO" id="GO:0000978">
    <property type="term" value="F:RNA polymerase II cis-regulatory region sequence-specific DNA binding"/>
    <property type="evidence" value="ECO:0007669"/>
    <property type="project" value="TreeGrafter"/>
</dbReference>
<dbReference type="Gene3D" id="4.10.240.10">
    <property type="entry name" value="Zn(2)-C6 fungal-type DNA-binding domain"/>
    <property type="match status" value="1"/>
</dbReference>
<dbReference type="SMART" id="SM00066">
    <property type="entry name" value="GAL4"/>
    <property type="match status" value="1"/>
</dbReference>
<feature type="compositionally biased region" description="Basic and acidic residues" evidence="5">
    <location>
        <begin position="128"/>
        <end position="141"/>
    </location>
</feature>
<dbReference type="SUPFAM" id="SSF57701">
    <property type="entry name" value="Zn2/Cys6 DNA-binding domain"/>
    <property type="match status" value="1"/>
</dbReference>
<keyword evidence="1" id="KW-0479">Metal-binding</keyword>
<evidence type="ECO:0000256" key="2">
    <source>
        <dbReference type="ARBA" id="ARBA00023015"/>
    </source>
</evidence>
<evidence type="ECO:0000256" key="3">
    <source>
        <dbReference type="ARBA" id="ARBA00023163"/>
    </source>
</evidence>
<dbReference type="SMART" id="SM00906">
    <property type="entry name" value="Fungal_trans"/>
    <property type="match status" value="1"/>
</dbReference>
<gene>
    <name evidence="7" type="ORF">JMJ35_007365</name>
</gene>
<dbReference type="PROSITE" id="PS00463">
    <property type="entry name" value="ZN2_CY6_FUNGAL_1"/>
    <property type="match status" value="1"/>
</dbReference>
<keyword evidence="4" id="KW-0539">Nucleus</keyword>
<evidence type="ECO:0000256" key="1">
    <source>
        <dbReference type="ARBA" id="ARBA00022723"/>
    </source>
</evidence>
<reference evidence="7" key="1">
    <citation type="submission" date="2023-03" db="EMBL/GenBank/DDBJ databases">
        <title>Complete genome of Cladonia borealis.</title>
        <authorList>
            <person name="Park H."/>
        </authorList>
    </citation>
    <scope>NUCLEOTIDE SEQUENCE</scope>
    <source>
        <strain evidence="7">ANT050790</strain>
    </source>
</reference>
<proteinExistence type="predicted"/>
<dbReference type="GO" id="GO:0006351">
    <property type="term" value="P:DNA-templated transcription"/>
    <property type="evidence" value="ECO:0007669"/>
    <property type="project" value="InterPro"/>
</dbReference>
<dbReference type="AlphaFoldDB" id="A0AA39QX16"/>
<dbReference type="CDD" id="cd00067">
    <property type="entry name" value="GAL4"/>
    <property type="match status" value="1"/>
</dbReference>